<keyword evidence="3" id="KW-1185">Reference proteome</keyword>
<feature type="region of interest" description="Disordered" evidence="1">
    <location>
        <begin position="530"/>
        <end position="553"/>
    </location>
</feature>
<gene>
    <name evidence="2" type="ORF">RGF97_00305</name>
</gene>
<reference evidence="2 3" key="1">
    <citation type="submission" date="2023-09" db="EMBL/GenBank/DDBJ databases">
        <title>Complete genome of Streptomyces roseicoloratus T14.</title>
        <authorList>
            <person name="Bashizi T."/>
            <person name="Kim M.-J."/>
            <person name="Lee G."/>
            <person name="Tagele S.B."/>
            <person name="Shin J.-H."/>
        </authorList>
    </citation>
    <scope>NUCLEOTIDE SEQUENCE [LARGE SCALE GENOMIC DNA]</scope>
    <source>
        <strain evidence="2 3">T14</strain>
    </source>
</reference>
<evidence type="ECO:0000256" key="1">
    <source>
        <dbReference type="SAM" id="MobiDB-lite"/>
    </source>
</evidence>
<feature type="compositionally biased region" description="Basic and acidic residues" evidence="1">
    <location>
        <begin position="802"/>
        <end position="817"/>
    </location>
</feature>
<dbReference type="RefSeq" id="WP_309547564.1">
    <property type="nucleotide sequence ID" value="NZ_CP133762.1"/>
</dbReference>
<dbReference type="EMBL" id="CP133762">
    <property type="protein sequence ID" value="WMX43624.1"/>
    <property type="molecule type" value="Genomic_DNA"/>
</dbReference>
<protein>
    <recommendedName>
        <fullName evidence="4">PBS lyase</fullName>
    </recommendedName>
</protein>
<accession>A0ABY9RPM9</accession>
<name>A0ABY9RPM9_9ACTN</name>
<proteinExistence type="predicted"/>
<sequence length="1241" mass="130863">MIFTADEFLAVLDALPHAERLRRTATTAHRLARHGTLRPLLASLDERGPYERRLAALAALAGEDAEHLAARLADPDPVVRRYALRGARRLPVPDAAVEAAYGDAPAVVRVALARLLRDGRRAGLAERLVPVARAEYGERDAARLLPGCSTEFTARLLPELAGALAFEDWSTLAVRHPGAVLDHVERELADLPQRLRNRWWQQHATAIAAALPAGPARVLDLLERYGPDHLPGPVNDRLGELVAVDAERVTRWLADPGRPTVRWERTPRRAVLRRLVAAGPPSLPVLAARWFNREAFDVLLRSVPPARRAAFVDAVTAVGDPRRVHPHANVLAALPAAERHPRVRVAIERSRAERHSGGEERDLLSLLPPAEARPGLCAGLDSADAEWRGAIWNWLVVNAGHSRDPQAVAEVLALAASRLGNERDPVRWDALSGLAALPAPLLAASLDIRTPGTGAAVVPSGTGVASTRTPEAGVAGVRASAAEASDGGRTGAESLERLCRDALRARDCSHQTRESIRDLALVLLDGAAAPRRPGGATASVETAAGPERAESARGGGAALRTAVRIIEALTAHTGKADLCPPGGMAHLDALDAVLDALGPWLDRAADGGDVVPLLALVRACGKRAYRIPGLQDRLGRALRTCPDGVFGEVAAAWLADPASRGERVAELLAWEPTAAFLPEVLAVLSEQRTDLLDGALSPELPQGGGRFPVAGVRRPLPLFRYADRWLPRQQRAAVRLAADAVADAGRGIDERAALLRAVAPVPEHGRMLLRRYAADPSSEAGGPEGGTRPTGVREPGQPDRAGQGEEREDAEQTRRAEQGGQGEQAEAALAAAALDAAAHTDDPAAALGALLDHAGDDRAAAAWSAAGRAAAHARPSRVAALIHDVLTRESGVKVTVRKAAVRLATGHLAPRAAIVLLSAAGRAPGVHPDVHATVVRMAATLLPAEEMWDLLGSAAAEGPDVSRRALLDVRPTDLAPAHRPRYGELLARLPTVAEEATANEALSRLGDWAPYTPAAGAALADVCTDLTSPLALWRATSGLLELARSDLPHPVGGIGPGSLLHGVVDRLLTLIAAGEPEGGGRGGDLPARRRLRSVIGYAYDHRTCAALARQLEAEPSLRSVRTDLLLRAIDLEAAEPALLDALRDLVAAIGDRPVLAGRVAEKVKGTHRGGPLADSASGLAAVRALGADGGLVEGLLALGLATAIGPRQSWPEVWRASVVELRRHPQREVREAAWDTELGTG</sequence>
<evidence type="ECO:0000313" key="2">
    <source>
        <dbReference type="EMBL" id="WMX43624.1"/>
    </source>
</evidence>
<evidence type="ECO:0000313" key="3">
    <source>
        <dbReference type="Proteomes" id="UP001250858"/>
    </source>
</evidence>
<evidence type="ECO:0008006" key="4">
    <source>
        <dbReference type="Google" id="ProtNLM"/>
    </source>
</evidence>
<organism evidence="2 3">
    <name type="scientific">Streptomyces roseicoloratus</name>
    <dbReference type="NCBI Taxonomy" id="2508722"/>
    <lineage>
        <taxon>Bacteria</taxon>
        <taxon>Bacillati</taxon>
        <taxon>Actinomycetota</taxon>
        <taxon>Actinomycetes</taxon>
        <taxon>Kitasatosporales</taxon>
        <taxon>Streptomycetaceae</taxon>
        <taxon>Streptomyces</taxon>
    </lineage>
</organism>
<dbReference type="Proteomes" id="UP001250858">
    <property type="component" value="Chromosome"/>
</dbReference>
<feature type="region of interest" description="Disordered" evidence="1">
    <location>
        <begin position="774"/>
        <end position="828"/>
    </location>
</feature>